<dbReference type="SMART" id="SM00256">
    <property type="entry name" value="FBOX"/>
    <property type="match status" value="2"/>
</dbReference>
<dbReference type="CDD" id="cd22157">
    <property type="entry name" value="F-box_AtFBW1-like"/>
    <property type="match status" value="1"/>
</dbReference>
<comment type="caution">
    <text evidence="3">The sequence shown here is derived from an EMBL/GenBank/DDBJ whole genome shotgun (WGS) entry which is preliminary data.</text>
</comment>
<proteinExistence type="predicted"/>
<dbReference type="Pfam" id="PF08268">
    <property type="entry name" value="FBA_3"/>
    <property type="match status" value="1"/>
</dbReference>
<keyword evidence="4" id="KW-1185">Reference proteome</keyword>
<dbReference type="PANTHER" id="PTHR31111">
    <property type="entry name" value="BNAA05G37150D PROTEIN-RELATED"/>
    <property type="match status" value="1"/>
</dbReference>
<feature type="domain" description="F-box" evidence="2">
    <location>
        <begin position="99"/>
        <end position="144"/>
    </location>
</feature>
<dbReference type="Proteomes" id="UP000467841">
    <property type="component" value="Unassembled WGS sequence"/>
</dbReference>
<dbReference type="InterPro" id="IPR013187">
    <property type="entry name" value="F-box-assoc_dom_typ3"/>
</dbReference>
<sequence>MDEEHEKKTGEIQRSTHDDDGSQDSKLDHIPVDLTLEVLSKHDATSLVRYNCVSKIWSYLTTLPSFINSFGSRVDKEQEEKTGEIKMATHDDDDERSQHFQLDYLPFDLTLEILSRLPAKSLVRYRCVSKNWSSLTTLPSFIDLFGSRSSARQPRLLLSFVLEERKRFVFSFPQHHNPDGSCPPLYSYQITDPCLNEKYKREHECFNRTSTISESVHGLILLNGNKIWNPSLRRFFTLPDPKDYVPGNVYMWYLGYDPLEDKHKVLSVLRDKHFEPPQVLTLGAQESWRITESYPMHYPSGGDGRCINGVVYYAASVVIGNKTFSKYLTSFDVKSEKFNPPVKFPKTCSWSGTMSSYDGKLALVNSTTPFGDVDLYILKDETGDEWTHKRYHVDCHSEWTSRMHFWGITDNDELIFAPTGWWYELFYILYFDPRRHITRPAWFDGGTMVKELRRSYILSKRRINSIGVFPNHIESLLSL</sequence>
<dbReference type="PROSITE" id="PS50181">
    <property type="entry name" value="FBOX"/>
    <property type="match status" value="1"/>
</dbReference>
<dbReference type="SUPFAM" id="SSF81383">
    <property type="entry name" value="F-box domain"/>
    <property type="match status" value="2"/>
</dbReference>
<dbReference type="Pfam" id="PF00646">
    <property type="entry name" value="F-box"/>
    <property type="match status" value="1"/>
</dbReference>
<dbReference type="InterPro" id="IPR036047">
    <property type="entry name" value="F-box-like_dom_sf"/>
</dbReference>
<dbReference type="InterPro" id="IPR017451">
    <property type="entry name" value="F-box-assoc_interact_dom"/>
</dbReference>
<protein>
    <recommendedName>
        <fullName evidence="2">F-box domain-containing protein</fullName>
    </recommendedName>
</protein>
<gene>
    <name evidence="3" type="ORF">MERR_LOCUS14764</name>
</gene>
<dbReference type="PANTHER" id="PTHR31111:SF132">
    <property type="entry name" value="F-BOX ASSOCIATED UBIQUITINATION EFFECTOR FAMILY PROTEIN-RELATED"/>
    <property type="match status" value="1"/>
</dbReference>
<dbReference type="InterPro" id="IPR001810">
    <property type="entry name" value="F-box_dom"/>
</dbReference>
<dbReference type="OrthoDB" id="1040490at2759"/>
<dbReference type="NCBIfam" id="TIGR01640">
    <property type="entry name" value="F_box_assoc_1"/>
    <property type="match status" value="1"/>
</dbReference>
<dbReference type="EMBL" id="CACVBM020001057">
    <property type="protein sequence ID" value="CAA7027529.1"/>
    <property type="molecule type" value="Genomic_DNA"/>
</dbReference>
<name>A0A6D2IHI9_9BRAS</name>
<accession>A0A6D2IHI9</accession>
<evidence type="ECO:0000256" key="1">
    <source>
        <dbReference type="SAM" id="MobiDB-lite"/>
    </source>
</evidence>
<evidence type="ECO:0000313" key="3">
    <source>
        <dbReference type="EMBL" id="CAA7027529.1"/>
    </source>
</evidence>
<dbReference type="AlphaFoldDB" id="A0A6D2IHI9"/>
<dbReference type="Gene3D" id="1.20.1280.50">
    <property type="match status" value="1"/>
</dbReference>
<evidence type="ECO:0000313" key="4">
    <source>
        <dbReference type="Proteomes" id="UP000467841"/>
    </source>
</evidence>
<feature type="region of interest" description="Disordered" evidence="1">
    <location>
        <begin position="1"/>
        <end position="26"/>
    </location>
</feature>
<evidence type="ECO:0000259" key="2">
    <source>
        <dbReference type="PROSITE" id="PS50181"/>
    </source>
</evidence>
<reference evidence="3" key="1">
    <citation type="submission" date="2020-01" db="EMBL/GenBank/DDBJ databases">
        <authorList>
            <person name="Mishra B."/>
        </authorList>
    </citation>
    <scope>NUCLEOTIDE SEQUENCE [LARGE SCALE GENOMIC DNA]</scope>
</reference>
<organism evidence="3 4">
    <name type="scientific">Microthlaspi erraticum</name>
    <dbReference type="NCBI Taxonomy" id="1685480"/>
    <lineage>
        <taxon>Eukaryota</taxon>
        <taxon>Viridiplantae</taxon>
        <taxon>Streptophyta</taxon>
        <taxon>Embryophyta</taxon>
        <taxon>Tracheophyta</taxon>
        <taxon>Spermatophyta</taxon>
        <taxon>Magnoliopsida</taxon>
        <taxon>eudicotyledons</taxon>
        <taxon>Gunneridae</taxon>
        <taxon>Pentapetalae</taxon>
        <taxon>rosids</taxon>
        <taxon>malvids</taxon>
        <taxon>Brassicales</taxon>
        <taxon>Brassicaceae</taxon>
        <taxon>Coluteocarpeae</taxon>
        <taxon>Microthlaspi</taxon>
    </lineage>
</organism>